<dbReference type="AlphaFoldDB" id="U5QFN7"/>
<dbReference type="InterPro" id="IPR043737">
    <property type="entry name" value="DUF5682"/>
</dbReference>
<dbReference type="HOGENOM" id="CLU_009152_0_1_3"/>
<dbReference type="RefSeq" id="WP_023172793.1">
    <property type="nucleotide sequence ID" value="NC_022600.1"/>
</dbReference>
<organism evidence="1 2">
    <name type="scientific">Gloeobacter kilaueensis (strain ATCC BAA-2537 / CCAP 1431/1 / ULC 316 / JS1)</name>
    <dbReference type="NCBI Taxonomy" id="1183438"/>
    <lineage>
        <taxon>Bacteria</taxon>
        <taxon>Bacillati</taxon>
        <taxon>Cyanobacteriota</taxon>
        <taxon>Cyanophyceae</taxon>
        <taxon>Gloeobacterales</taxon>
        <taxon>Gloeobacteraceae</taxon>
        <taxon>Gloeobacter</taxon>
    </lineage>
</organism>
<dbReference type="Pfam" id="PF18934">
    <property type="entry name" value="DUF5682"/>
    <property type="match status" value="1"/>
</dbReference>
<sequence>MVIPPVPSAPDLEPALYQSDGPVVFFPVRHHSPAAARLLAAFIRRIRPEAVLVEGPADFNDRIEELFLPHQLPVAIYSYFQKGERRRGAFYPFCIYSPEWQALVTGREVGAVVRFIDLPWADLSAAEEETLPAHRYADGPLRTSDCVAVLCERFAVGDFDELWDLLFEVDPDLSLEDYLQRCHRLCYLLRTSGGEVSAADLRREAFMAAQIRQIAAAASGPVLVVTGGFHSHALFSHLRSDSPPPVPCCPAVDERGIALTPYSYERLDRLTGYEAGMPGPGFYQHAWDHAMVARQILAAVAQDLRERKQVASSADLIAAWTMASALADLRGHRRVWRRDLIDGVTAALVKEELTAGLAHPFLAAVHAVLRGKQRGRLAPGTRLPPLVADLRRQLAHFNLEPQQRERTVELDLHEQASRDRSRVLHQLHTLEVAGFGLVGGSDLLGRDELERIWERWRLLWSPELEANAIEAAVYGPTLAEAAQSRLIEQVEQQERDAKAAARLVLAACQMGFSDLGAELLARLEKLLRGDHDFFALTAAAGSLLYLYRYDDALGSAGGEALGRLLAQVFDRSLGSMAKLGRVQGRDRELVQAVRTLLEICERCGAALGLDRAAVCATFAEVAADATALPLLRGATSGALWTLAAPGGADLSAFSAAGVIGDYLTGLFALGREVVQRQPELLSEIDELVSGFDEQTFLEALPALRLAFTSFSPREKHTLAQTLFPTAGDGPPPVPLAVDAQTAALALAFEAQVLAQLDRYGLRGGSKDV</sequence>
<dbReference type="eggNOG" id="COG2425">
    <property type="taxonomic scope" value="Bacteria"/>
</dbReference>
<keyword evidence="2" id="KW-1185">Reference proteome</keyword>
<evidence type="ECO:0008006" key="3">
    <source>
        <dbReference type="Google" id="ProtNLM"/>
    </source>
</evidence>
<accession>U5QFN7</accession>
<gene>
    <name evidence="1" type="ORF">GKIL_1447</name>
</gene>
<dbReference type="STRING" id="1183438.GKIL_1447"/>
<dbReference type="EMBL" id="CP003587">
    <property type="protein sequence ID" value="AGY57693.1"/>
    <property type="molecule type" value="Genomic_DNA"/>
</dbReference>
<reference evidence="1 2" key="1">
    <citation type="journal article" date="2013" name="PLoS ONE">
        <title>Cultivation and Complete Genome Sequencing of Gloeobacter kilaueensis sp. nov., from a Lava Cave in Kilauea Caldera, Hawai'i.</title>
        <authorList>
            <person name="Saw J.H."/>
            <person name="Schatz M."/>
            <person name="Brown M.V."/>
            <person name="Kunkel D.D."/>
            <person name="Foster J.S."/>
            <person name="Shick H."/>
            <person name="Christensen S."/>
            <person name="Hou S."/>
            <person name="Wan X."/>
            <person name="Donachie S.P."/>
        </authorList>
    </citation>
    <scope>NUCLEOTIDE SEQUENCE [LARGE SCALE GENOMIC DNA]</scope>
    <source>
        <strain evidence="2">JS</strain>
    </source>
</reference>
<dbReference type="OrthoDB" id="9768066at2"/>
<dbReference type="PATRIC" id="fig|1183438.3.peg.1423"/>
<protein>
    <recommendedName>
        <fullName evidence="3">4-aminobutyrate aminotransferase</fullName>
    </recommendedName>
</protein>
<name>U5QFN7_GLOK1</name>
<dbReference type="KEGG" id="glj:GKIL_1447"/>
<proteinExistence type="predicted"/>
<evidence type="ECO:0000313" key="2">
    <source>
        <dbReference type="Proteomes" id="UP000017396"/>
    </source>
</evidence>
<evidence type="ECO:0000313" key="1">
    <source>
        <dbReference type="EMBL" id="AGY57693.1"/>
    </source>
</evidence>
<dbReference type="Proteomes" id="UP000017396">
    <property type="component" value="Chromosome"/>
</dbReference>